<keyword evidence="2" id="KW-1185">Reference proteome</keyword>
<evidence type="ECO:0000313" key="1">
    <source>
        <dbReference type="EMBL" id="BBB33529.1"/>
    </source>
</evidence>
<name>A0A7R6PGY0_9BACT</name>
<dbReference type="EMBL" id="AP017470">
    <property type="protein sequence ID" value="BBB33529.1"/>
    <property type="molecule type" value="Genomic_DNA"/>
</dbReference>
<sequence length="196" mass="21835">MEYPEFFDRVEKITLYDPLAEFLGSFKDGIIEYGFTDIVKATGHGCVTVAGAYLATVYGLKALYKNGLPERGKIKVELPQAIDEGTQGVIASVITHITGATSNQGFKGLNGKFSRTNLMFFNTGIQSFARFTRIDNNKSVDVFYFPQKLVSPGNVLGKMLSISPSDKEFENYQNQWLEIVKTVLENPDKVIEVKEV</sequence>
<dbReference type="Proteomes" id="UP000595564">
    <property type="component" value="Chromosome"/>
</dbReference>
<dbReference type="RefSeq" id="WP_201327840.1">
    <property type="nucleotide sequence ID" value="NZ_AP017470.1"/>
</dbReference>
<accession>A0A7R6PGY0</accession>
<organism evidence="1 2">
    <name type="scientific">Thermotomaculum hydrothermale</name>
    <dbReference type="NCBI Taxonomy" id="981385"/>
    <lineage>
        <taxon>Bacteria</taxon>
        <taxon>Pseudomonadati</taxon>
        <taxon>Acidobacteriota</taxon>
        <taxon>Holophagae</taxon>
        <taxon>Thermotomaculales</taxon>
        <taxon>Thermotomaculaceae</taxon>
        <taxon>Thermotomaculum</taxon>
    </lineage>
</organism>
<gene>
    <name evidence="1" type="ORF">TTHT_2092</name>
</gene>
<evidence type="ECO:0000313" key="2">
    <source>
        <dbReference type="Proteomes" id="UP000595564"/>
    </source>
</evidence>
<dbReference type="AlphaFoldDB" id="A0A7R6PGY0"/>
<protein>
    <recommendedName>
        <fullName evidence="3">Formylmethanofuran dehydrogenase subunit E domain-containing protein</fullName>
    </recommendedName>
</protein>
<reference evidence="1 2" key="1">
    <citation type="journal article" date="2012" name="Extremophiles">
        <title>Thermotomaculum hydrothermale gen. nov., sp. nov., a novel heterotrophic thermophile within the phylum Acidobacteria from a deep-sea hydrothermal vent chimney in the Southern Okinawa Trough.</title>
        <authorList>
            <person name="Izumi H."/>
            <person name="Nunoura T."/>
            <person name="Miyazaki M."/>
            <person name="Mino S."/>
            <person name="Toki T."/>
            <person name="Takai K."/>
            <person name="Sako Y."/>
            <person name="Sawabe T."/>
            <person name="Nakagawa S."/>
        </authorList>
    </citation>
    <scope>NUCLEOTIDE SEQUENCE [LARGE SCALE GENOMIC DNA]</scope>
    <source>
        <strain evidence="1 2">AC55</strain>
    </source>
</reference>
<dbReference type="KEGG" id="thyd:TTHT_2092"/>
<proteinExistence type="predicted"/>
<evidence type="ECO:0008006" key="3">
    <source>
        <dbReference type="Google" id="ProtNLM"/>
    </source>
</evidence>